<evidence type="ECO:0000313" key="3">
    <source>
        <dbReference type="Proteomes" id="UP000886595"/>
    </source>
</evidence>
<organism evidence="2 3">
    <name type="scientific">Brassica carinata</name>
    <name type="common">Ethiopian mustard</name>
    <name type="synonym">Abyssinian cabbage</name>
    <dbReference type="NCBI Taxonomy" id="52824"/>
    <lineage>
        <taxon>Eukaryota</taxon>
        <taxon>Viridiplantae</taxon>
        <taxon>Streptophyta</taxon>
        <taxon>Embryophyta</taxon>
        <taxon>Tracheophyta</taxon>
        <taxon>Spermatophyta</taxon>
        <taxon>Magnoliopsida</taxon>
        <taxon>eudicotyledons</taxon>
        <taxon>Gunneridae</taxon>
        <taxon>Pentapetalae</taxon>
        <taxon>rosids</taxon>
        <taxon>malvids</taxon>
        <taxon>Brassicales</taxon>
        <taxon>Brassicaceae</taxon>
        <taxon>Brassiceae</taxon>
        <taxon>Brassica</taxon>
    </lineage>
</organism>
<accession>A0A8X7WD91</accession>
<evidence type="ECO:0000313" key="2">
    <source>
        <dbReference type="EMBL" id="KAG2328589.1"/>
    </source>
</evidence>
<keyword evidence="3" id="KW-1185">Reference proteome</keyword>
<comment type="caution">
    <text evidence="2">The sequence shown here is derived from an EMBL/GenBank/DDBJ whole genome shotgun (WGS) entry which is preliminary data.</text>
</comment>
<feature type="compositionally biased region" description="Basic and acidic residues" evidence="1">
    <location>
        <begin position="139"/>
        <end position="168"/>
    </location>
</feature>
<dbReference type="EMBL" id="JAAMPC010000002">
    <property type="protein sequence ID" value="KAG2328589.1"/>
    <property type="molecule type" value="Genomic_DNA"/>
</dbReference>
<sequence length="168" mass="18435">MLPTLARTMDFTDPMSPWISQWPACLELNPDPSAASLQGTPHSGGAQKTLVPKLTCGDLGSLPLLDQRASSSSEEPPGSGSPPRDPLQQGSIRTGKERGSAFANHQNSVGEDIYLVRKERMGIRRKQRKRGEVPSRVSSRSDEHLRPKEAPPEREGSKSPRERNIRCS</sequence>
<proteinExistence type="predicted"/>
<name>A0A8X7WD91_BRACI</name>
<dbReference type="Proteomes" id="UP000886595">
    <property type="component" value="Unassembled WGS sequence"/>
</dbReference>
<dbReference type="AlphaFoldDB" id="A0A8X7WD91"/>
<feature type="region of interest" description="Disordered" evidence="1">
    <location>
        <begin position="29"/>
        <end position="168"/>
    </location>
</feature>
<protein>
    <submittedName>
        <fullName evidence="2">Uncharacterized protein</fullName>
    </submittedName>
</protein>
<evidence type="ECO:0000256" key="1">
    <source>
        <dbReference type="SAM" id="MobiDB-lite"/>
    </source>
</evidence>
<reference evidence="2 3" key="1">
    <citation type="submission" date="2020-02" db="EMBL/GenBank/DDBJ databases">
        <authorList>
            <person name="Ma Q."/>
            <person name="Huang Y."/>
            <person name="Song X."/>
            <person name="Pei D."/>
        </authorList>
    </citation>
    <scope>NUCLEOTIDE SEQUENCE [LARGE SCALE GENOMIC DNA]</scope>
    <source>
        <strain evidence="2">Sxm20200214</strain>
        <tissue evidence="2">Leaf</tissue>
    </source>
</reference>
<gene>
    <name evidence="2" type="ORF">Bca52824_011317</name>
</gene>